<proteinExistence type="predicted"/>
<keyword evidence="3" id="KW-1185">Reference proteome</keyword>
<dbReference type="SUPFAM" id="SSF53448">
    <property type="entry name" value="Nucleotide-diphospho-sugar transferases"/>
    <property type="match status" value="2"/>
</dbReference>
<accession>A0A2I5TJL5</accession>
<dbReference type="STRING" id="104623.Ser39006_03156"/>
<dbReference type="Gene3D" id="3.90.550.10">
    <property type="entry name" value="Spore Coat Polysaccharide Biosynthesis Protein SpsA, Chain A"/>
    <property type="match status" value="2"/>
</dbReference>
<dbReference type="PANTHER" id="PTHR43179">
    <property type="entry name" value="RHAMNOSYLTRANSFERASE WBBL"/>
    <property type="match status" value="1"/>
</dbReference>
<dbReference type="PANTHER" id="PTHR43179:SF7">
    <property type="entry name" value="RHAMNOSYLTRANSFERASE WBBL"/>
    <property type="match status" value="1"/>
</dbReference>
<dbReference type="KEGG" id="serq:CWC46_11580"/>
<sequence length="1174" mass="133347">MSKRNKYPYYITSPDYRESSSGIRVLHRLCHLINEQGGEAYMVGCNVGNPDWNAPLLSVDDSQRHQLNGGIFIAVYPEIISGNPIDAPVCVRFMLNKEALLNGNMLEEGEDDLFFYFRKELADNEANVNLLRLDFYDFDLFCDDNREKDLDLLYLNRVSPDSIDYSTLPEGIKILSISNPLPLNELAQVLKRGRVLYTYEASSTCVLATLCGCPVISRIAPGYEKYAITQETMSDIGNVGVAWSDDPAEVASVKSNLHKVKEHYERLEDTFLQQLNVFFELTQEKSEQYACTKTVRDLKGWLSTREVSSGQKILIKKAFDEHRVMPKFCIAILNIGGNKDDLYSTIDSLAVARQEYPYIECVILTVDHIELSESVTDWVSLLIAEQPHTLLNQVIEQYNFDWLQCVYSGTYFTPNGLLIAGLNLAKNENCYAVYSDMLVNDSEDNIAADFFPDFNLDLLLSLPQRMARHWLFQRQTLIDIDGFDSGFIVSFEFDAIIRLIESKDISGIGHLSEPVLIDADRINNTHEENISIIMRHLQNRGYSGSQVIPHSVGGYRLVYGHQQAAPLVSIIVIVQDSLSSLQRCVTSLLEKTQYAKYELILVKGESCNGEIHTWLSAVAEIDSSRIRVLSYPHLSTIPALMNHTVEEVNGEFILLLDINTLLVQVDWLDNLLNQGLRPEVGCVGAKLINLDKTISSAGVILGLNGISDSPFIGDIFDNTGYMQRLNADQNYCVLSGDCLLVKKSVYTHVGGMDENIQVASLRDIDFGLKVRESGYMSVWTPHAVIAQDNTGRSPSSYEELSEYEVNVYRRWLPLIANDPSYNKNLSLKGKGYEPEWNSALTWQPLSWRPVPVIMAWRGEDKRSADSRIIYPLEKMKSDGVLDGIVIQKALTIPELYRFNPDVLIVQGCHLAEHYHWLDQIKSLNPIFTVCDIDEHFLSVGLVKKNGHGKSKHLIAQFDFIDRVITTSETLAELYSKDHRDICILPSFLNSEWKALQQECQPSEKVRIGCVTHDLSPGDINLLATIIRELSEQVEWVFLGKYPERLKPYITEFHRYPGNVDYPKILAGLNLDLAIAPLEDTLFNRCRNNLRLLEFGACGIPVICSDIESYKDNLPVKRVKNRYKDWLSAIQMHLHDRNAMDAKGKELRHHVFSNWMLENDNIKLCLRSWLPKESW</sequence>
<dbReference type="OrthoDB" id="6500145at2"/>
<dbReference type="Pfam" id="PF13641">
    <property type="entry name" value="Glyco_tranf_2_3"/>
    <property type="match status" value="1"/>
</dbReference>
<reference evidence="2 3" key="1">
    <citation type="journal article" date="2013" name="Genome Announc.">
        <title>Draft genome sequence of Serratia sp. strain ATCC 39006, a model bacterium for analysis of the biosynthesis and regulation of prodigiosin, a carbapenem, and gas vesicles.</title>
        <authorList>
            <person name="Fineran P.C."/>
            <person name="Iglesias Cans M.C."/>
            <person name="Ramsay J.P."/>
            <person name="Wilf N.M."/>
            <person name="Cossyleon D."/>
            <person name="McNeil M.B."/>
            <person name="Williamson N.R."/>
            <person name="Monson R.E."/>
            <person name="Becher S.A."/>
            <person name="Stanton J.A."/>
            <person name="Brugger K."/>
            <person name="Brown S.D."/>
            <person name="Salmond G.P."/>
        </authorList>
    </citation>
    <scope>NUCLEOTIDE SEQUENCE [LARGE SCALE GENOMIC DNA]</scope>
    <source>
        <strain evidence="2">ATCC 39006</strain>
        <strain evidence="3">ATCC 39006 / SC 11482</strain>
    </source>
</reference>
<dbReference type="RefSeq" id="WP_021016418.1">
    <property type="nucleotide sequence ID" value="NZ_CP025084.1"/>
</dbReference>
<name>A0A2I5TJL5_SERS3</name>
<organism evidence="2 3">
    <name type="scientific">Serratia sp. (strain ATCC 39006)</name>
    <name type="common">Prodigiosinella confusarubida</name>
    <dbReference type="NCBI Taxonomy" id="104623"/>
    <lineage>
        <taxon>Bacteria</taxon>
        <taxon>Pseudomonadati</taxon>
        <taxon>Pseudomonadota</taxon>
        <taxon>Gammaproteobacteria</taxon>
        <taxon>Enterobacterales</taxon>
        <taxon>Pectobacteriaceae</taxon>
        <taxon>Prodigiosinella</taxon>
    </lineage>
</organism>
<dbReference type="EMBL" id="CP025085">
    <property type="protein sequence ID" value="AUH00392.1"/>
    <property type="molecule type" value="Genomic_DNA"/>
</dbReference>
<protein>
    <submittedName>
        <fullName evidence="2">Uncharacterized protein</fullName>
    </submittedName>
</protein>
<reference evidence="2" key="4">
    <citation type="submission" date="2017-11" db="EMBL/GenBank/DDBJ databases">
        <title>Complete genome sequence of Serratia sp. ATCC 39006.</title>
        <authorList>
            <person name="Hampton H.G."/>
            <person name="Jackson S.A."/>
            <person name="Jauregui R."/>
            <person name="Poulter G.T.M."/>
            <person name="Salmond G.P.C."/>
            <person name="Fineran P.C."/>
        </authorList>
    </citation>
    <scope>NUCLEOTIDE SEQUENCE</scope>
    <source>
        <strain evidence="2">ATCC 39006</strain>
    </source>
</reference>
<dbReference type="SUPFAM" id="SSF53756">
    <property type="entry name" value="UDP-Glycosyltransferase/glycogen phosphorylase"/>
    <property type="match status" value="1"/>
</dbReference>
<dbReference type="KEGG" id="sera:Ser39006_011585"/>
<dbReference type="EMBL" id="CP025084">
    <property type="protein sequence ID" value="AUH04712.1"/>
    <property type="molecule type" value="Genomic_DNA"/>
</dbReference>
<dbReference type="Proteomes" id="UP000233778">
    <property type="component" value="Chromosome"/>
</dbReference>
<evidence type="ECO:0000313" key="3">
    <source>
        <dbReference type="Proteomes" id="UP000017700"/>
    </source>
</evidence>
<dbReference type="InterPro" id="IPR029044">
    <property type="entry name" value="Nucleotide-diphossugar_trans"/>
</dbReference>
<reference evidence="2" key="2">
    <citation type="submission" date="2013-09" db="EMBL/GenBank/DDBJ databases">
        <authorList>
            <person name="Wang G."/>
            <person name="Yang Y."/>
            <person name="Su Y."/>
        </authorList>
    </citation>
    <scope>NUCLEOTIDE SEQUENCE</scope>
    <source>
        <strain evidence="2">ATCC 39006</strain>
    </source>
</reference>
<gene>
    <name evidence="1" type="ORF">CWC46_11580</name>
    <name evidence="2" type="ORF">Ser39006_011585</name>
</gene>
<evidence type="ECO:0000313" key="2">
    <source>
        <dbReference type="EMBL" id="AUH04712.1"/>
    </source>
</evidence>
<evidence type="ECO:0000313" key="1">
    <source>
        <dbReference type="EMBL" id="AUH00392.1"/>
    </source>
</evidence>
<dbReference type="Proteomes" id="UP000017700">
    <property type="component" value="Chromosome"/>
</dbReference>
<dbReference type="AlphaFoldDB" id="A0A2I5TJL5"/>
<dbReference type="Gene3D" id="3.40.50.2000">
    <property type="entry name" value="Glycogen Phosphorylase B"/>
    <property type="match status" value="1"/>
</dbReference>
<reference evidence="1 4" key="3">
    <citation type="submission" date="2017-11" db="EMBL/GenBank/DDBJ databases">
        <title>Complete genome sequence of Serratia sp. ATCC 39006 LacA.</title>
        <authorList>
            <person name="Hampton H.G."/>
            <person name="Jackson S.A."/>
            <person name="Jauregui R."/>
            <person name="Poulter G.T.M."/>
            <person name="Salmond G.P.C."/>
            <person name="Fineran P.C."/>
        </authorList>
    </citation>
    <scope>NUCLEOTIDE SEQUENCE [LARGE SCALE GENOMIC DNA]</scope>
    <source>
        <strain evidence="1 4">ATCC 39006</strain>
    </source>
</reference>
<evidence type="ECO:0000313" key="4">
    <source>
        <dbReference type="Proteomes" id="UP000233778"/>
    </source>
</evidence>